<dbReference type="PANTHER" id="PTHR21720">
    <property type="entry name" value="DUF5523 DOMAIN-CONTAINING PROTEIN-RELATED-RELATED"/>
    <property type="match status" value="1"/>
</dbReference>
<organism evidence="2 3">
    <name type="scientific">Caenorhabditis briggsae</name>
    <dbReference type="NCBI Taxonomy" id="6238"/>
    <lineage>
        <taxon>Eukaryota</taxon>
        <taxon>Metazoa</taxon>
        <taxon>Ecdysozoa</taxon>
        <taxon>Nematoda</taxon>
        <taxon>Chromadorea</taxon>
        <taxon>Rhabditida</taxon>
        <taxon>Rhabditina</taxon>
        <taxon>Rhabditomorpha</taxon>
        <taxon>Rhabditoidea</taxon>
        <taxon>Rhabditidae</taxon>
        <taxon>Peloderinae</taxon>
        <taxon>Caenorhabditis</taxon>
    </lineage>
</organism>
<feature type="compositionally biased region" description="Polar residues" evidence="1">
    <location>
        <begin position="242"/>
        <end position="251"/>
    </location>
</feature>
<dbReference type="CTD" id="8585140"/>
<feature type="region of interest" description="Disordered" evidence="1">
    <location>
        <begin position="1"/>
        <end position="282"/>
    </location>
</feature>
<reference evidence="2 3" key="2">
    <citation type="journal article" date="2011" name="PLoS Genet.">
        <title>Caenorhabditis briggsae recombinant inbred line genotypes reveal inter-strain incompatibility and the evolution of recombination.</title>
        <authorList>
            <person name="Ross J.A."/>
            <person name="Koboldt D.C."/>
            <person name="Staisch J.E."/>
            <person name="Chamberlin H.M."/>
            <person name="Gupta B.P."/>
            <person name="Miller R.D."/>
            <person name="Baird S.E."/>
            <person name="Haag E.S."/>
        </authorList>
    </citation>
    <scope>NUCLEOTIDE SEQUENCE [LARGE SCALE GENOMIC DNA]</scope>
    <source>
        <strain evidence="2 3">AF16</strain>
    </source>
</reference>
<reference evidence="2 3" key="1">
    <citation type="journal article" date="2003" name="PLoS Biol.">
        <title>The genome sequence of Caenorhabditis briggsae: a platform for comparative genomics.</title>
        <authorList>
            <person name="Stein L.D."/>
            <person name="Bao Z."/>
            <person name="Blasiar D."/>
            <person name="Blumenthal T."/>
            <person name="Brent M.R."/>
            <person name="Chen N."/>
            <person name="Chinwalla A."/>
            <person name="Clarke L."/>
            <person name="Clee C."/>
            <person name="Coghlan A."/>
            <person name="Coulson A."/>
            <person name="D'Eustachio P."/>
            <person name="Fitch D.H."/>
            <person name="Fulton L.A."/>
            <person name="Fulton R.E."/>
            <person name="Griffiths-Jones S."/>
            <person name="Harris T.W."/>
            <person name="Hillier L.W."/>
            <person name="Kamath R."/>
            <person name="Kuwabara P.E."/>
            <person name="Mardis E.R."/>
            <person name="Marra M.A."/>
            <person name="Miner T.L."/>
            <person name="Minx P."/>
            <person name="Mullikin J.C."/>
            <person name="Plumb R.W."/>
            <person name="Rogers J."/>
            <person name="Schein J.E."/>
            <person name="Sohrmann M."/>
            <person name="Spieth J."/>
            <person name="Stajich J.E."/>
            <person name="Wei C."/>
            <person name="Willey D."/>
            <person name="Wilson R.K."/>
            <person name="Durbin R."/>
            <person name="Waterston R.H."/>
        </authorList>
    </citation>
    <scope>NUCLEOTIDE SEQUENCE [LARGE SCALE GENOMIC DNA]</scope>
    <source>
        <strain evidence="2 3">AF16</strain>
    </source>
</reference>
<dbReference type="EMBL" id="HE601407">
    <property type="protein sequence ID" value="CAP33656.2"/>
    <property type="molecule type" value="Genomic_DNA"/>
</dbReference>
<keyword evidence="3" id="KW-1185">Reference proteome</keyword>
<evidence type="ECO:0000256" key="1">
    <source>
        <dbReference type="SAM" id="MobiDB-lite"/>
    </source>
</evidence>
<evidence type="ECO:0000313" key="2">
    <source>
        <dbReference type="EMBL" id="CAP33656.2"/>
    </source>
</evidence>
<sequence length="582" mass="66921">MDDYESEGPDSAEDHRDAKEKNELPPILRPKFSKYSHRRRRNKNKSTSKETSKETSREQSKDDDTTATVEFKHDGMDKNSEDKDDEKPSAEKADKRSKEKLEPEDGGNRETRNEREREQRERETEEPECRESKIRIITVEPVGSDPDFRKLTTPTVVNQDDKSDEKKKKKADKADSLDEGEKKRSKESKNPSRRKRSADQKVKRNSGRKQPSEERKRRKRAPNLSKESFNQSPRASLAIPLKQNSNENVVQKKSKIPANKISDSASKVQPIAKNQQAPPPKKKSFFKSIFAKTKFWMRKSDDVAQPCPEIFKTKEMLFKSYVNPEYDMNNPADFVPDPRPLFSKIDWELRLRNSRCEPDLVFINNRPFWIHRTNDDVIPKVKLLGFNGLVAQHEQTNGTCYLKELPKRMFYDPKKAPIEKLIAMDKMIGVDPTDPNKEKELQRVTSNTFFGTCHMQGYRISVEGKKKLEEFEAKYAKEAQQTNDEIKKSGCGAPKVTFQLSITPPPSVIHQPKDPSIAEKSLRGSHPQMATYNRKERPTPGSSRVFVARDMVLDITKKQSKMQLSASPSPDSPNFPIAKKVN</sequence>
<dbReference type="HOGENOM" id="CLU_524020_0_0_1"/>
<protein>
    <submittedName>
        <fullName evidence="2">Protein CBG15325</fullName>
    </submittedName>
</protein>
<feature type="compositionally biased region" description="Basic residues" evidence="1">
    <location>
        <begin position="31"/>
        <end position="46"/>
    </location>
</feature>
<feature type="compositionally biased region" description="Basic and acidic residues" evidence="1">
    <location>
        <begin position="159"/>
        <end position="190"/>
    </location>
</feature>
<dbReference type="PANTHER" id="PTHR21720:SF4">
    <property type="entry name" value="SET DOMAIN-CONTAINING PROTEIN"/>
    <property type="match status" value="1"/>
</dbReference>
<feature type="region of interest" description="Disordered" evidence="1">
    <location>
        <begin position="559"/>
        <end position="582"/>
    </location>
</feature>
<dbReference type="InParanoid" id="A8XLY1"/>
<dbReference type="FunCoup" id="A8XLY1">
    <property type="interactions" value="777"/>
</dbReference>
<dbReference type="GeneID" id="8585140"/>
<evidence type="ECO:0000313" key="3">
    <source>
        <dbReference type="Proteomes" id="UP000008549"/>
    </source>
</evidence>
<accession>A8XLY1</accession>
<gene>
    <name evidence="2 4" type="ORF">CBG15325</name>
    <name evidence="2" type="ORF">CBG_15325</name>
</gene>
<feature type="compositionally biased region" description="Basic and acidic residues" evidence="1">
    <location>
        <begin position="12"/>
        <end position="23"/>
    </location>
</feature>
<name>A8XLY1_CAEBR</name>
<dbReference type="eggNOG" id="ENOG502TFEA">
    <property type="taxonomic scope" value="Eukaryota"/>
</dbReference>
<dbReference type="OMA" id="INNRPFW"/>
<feature type="compositionally biased region" description="Acidic residues" evidence="1">
    <location>
        <begin position="1"/>
        <end position="11"/>
    </location>
</feature>
<dbReference type="Proteomes" id="UP000008549">
    <property type="component" value="Unassembled WGS sequence"/>
</dbReference>
<dbReference type="RefSeq" id="XP_045095690.1">
    <property type="nucleotide sequence ID" value="XM_045244686.1"/>
</dbReference>
<evidence type="ECO:0000313" key="4">
    <source>
        <dbReference type="WormBase" id="CBG15325"/>
    </source>
</evidence>
<feature type="compositionally biased region" description="Basic and acidic residues" evidence="1">
    <location>
        <begin position="47"/>
        <end position="134"/>
    </location>
</feature>
<feature type="region of interest" description="Disordered" evidence="1">
    <location>
        <begin position="502"/>
        <end position="544"/>
    </location>
</feature>
<proteinExistence type="predicted"/>
<dbReference type="KEGG" id="cbr:CBG_15325"/>
<dbReference type="WormBase" id="CBG15325">
    <property type="protein sequence ID" value="CBP40038"/>
    <property type="gene ID" value="WBGene00035626"/>
</dbReference>
<feature type="compositionally biased region" description="Basic and acidic residues" evidence="1">
    <location>
        <begin position="511"/>
        <end position="522"/>
    </location>
</feature>
<dbReference type="AlphaFoldDB" id="A8XLY1"/>
<feature type="compositionally biased region" description="Polar residues" evidence="1">
    <location>
        <begin position="225"/>
        <end position="234"/>
    </location>
</feature>